<feature type="binding site" evidence="4">
    <location>
        <position position="18"/>
    </location>
    <ligand>
        <name>3-amino-2-oxopropyl phosphate</name>
        <dbReference type="ChEBI" id="CHEBI:57279"/>
    </ligand>
</feature>
<comment type="pathway">
    <text evidence="4">Cofactor biosynthesis; pyridoxine 5'-phosphate biosynthesis; pyridoxine 5'-phosphate from D-erythrose 4-phosphate: step 5/5.</text>
</comment>
<dbReference type="AlphaFoldDB" id="A0A1M5DJH7"/>
<evidence type="ECO:0000313" key="7">
    <source>
        <dbReference type="Proteomes" id="UP000184517"/>
    </source>
</evidence>
<keyword evidence="7" id="KW-1185">Reference proteome</keyword>
<comment type="subunit">
    <text evidence="4">Homooctamer; tetramer of dimers.</text>
</comment>
<comment type="subcellular location">
    <subcellularLocation>
        <location evidence="4">Cytoplasm</location>
    </subcellularLocation>
</comment>
<feature type="binding site" evidence="4">
    <location>
        <position position="45"/>
    </location>
    <ligand>
        <name>1-deoxy-D-xylulose 5-phosphate</name>
        <dbReference type="ChEBI" id="CHEBI:57792"/>
    </ligand>
</feature>
<feature type="active site" description="Proton acceptor" evidence="4">
    <location>
        <position position="74"/>
    </location>
</feature>
<dbReference type="PANTHER" id="PTHR30456">
    <property type="entry name" value="PYRIDOXINE 5'-PHOSPHATE SYNTHASE"/>
    <property type="match status" value="1"/>
</dbReference>
<evidence type="ECO:0000256" key="5">
    <source>
        <dbReference type="NCBIfam" id="TIGR00559"/>
    </source>
</evidence>
<feature type="binding site" evidence="4">
    <location>
        <begin position="217"/>
        <end position="218"/>
    </location>
    <ligand>
        <name>3-amino-2-oxopropyl phosphate</name>
        <dbReference type="ChEBI" id="CHEBI:57279"/>
    </ligand>
</feature>
<dbReference type="SUPFAM" id="SSF63892">
    <property type="entry name" value="Pyridoxine 5'-phosphate synthase"/>
    <property type="match status" value="1"/>
</dbReference>
<dbReference type="EMBL" id="FQVF01000010">
    <property type="protein sequence ID" value="SHF67110.1"/>
    <property type="molecule type" value="Genomic_DNA"/>
</dbReference>
<dbReference type="EC" id="2.6.99.2" evidence="4 5"/>
<feature type="binding site" evidence="4">
    <location>
        <position position="7"/>
    </location>
    <ligand>
        <name>3-amino-2-oxopropyl phosphate</name>
        <dbReference type="ChEBI" id="CHEBI:57279"/>
    </ligand>
</feature>
<evidence type="ECO:0000256" key="2">
    <source>
        <dbReference type="ARBA" id="ARBA00022679"/>
    </source>
</evidence>
<dbReference type="GO" id="GO:0033856">
    <property type="term" value="F:pyridoxine 5'-phosphate synthase activity"/>
    <property type="evidence" value="ECO:0007669"/>
    <property type="project" value="UniProtKB-UniRule"/>
</dbReference>
<evidence type="ECO:0000313" key="6">
    <source>
        <dbReference type="EMBL" id="SHF67110.1"/>
    </source>
</evidence>
<dbReference type="GO" id="GO:0008615">
    <property type="term" value="P:pyridoxine biosynthetic process"/>
    <property type="evidence" value="ECO:0007669"/>
    <property type="project" value="UniProtKB-UniRule"/>
</dbReference>
<comment type="function">
    <text evidence="4">Catalyzes the complicated ring closure reaction between the two acyclic compounds 1-deoxy-D-xylulose-5-phosphate (DXP) and 3-amino-2-oxopropyl phosphate (1-amino-acetone-3-phosphate or AAP) to form pyridoxine 5'-phosphate (PNP) and inorganic phosphate.</text>
</comment>
<feature type="site" description="Transition state stabilizer" evidence="4">
    <location>
        <position position="155"/>
    </location>
</feature>
<sequence length="241" mass="26707">MTHLSVNLNKIGLLRNSRGRDYPNLIDMAERTLELGAFGITIHPRPDQRHATYQDAYDLKTLLKRFPGAELNVEGFPDAQFLDVVLEVEPDQCTLVPDDPNQLTSDHGWNIARDQDALRPVIAKLKAKGIRVVLFMDPEAENMALAKEVGADRVELYTEAYANSFGKDGFTEVLETYQHAAQAALDAGLEVNAGHDLDLNNVQALCEQGRIMEVSIGHALTVEALDLGWNNVVKAYLEKLA</sequence>
<evidence type="ECO:0000256" key="3">
    <source>
        <dbReference type="ARBA" id="ARBA00023096"/>
    </source>
</evidence>
<keyword evidence="3 4" id="KW-0664">Pyridoxine biosynthesis</keyword>
<accession>A0A1M5DJH7</accession>
<dbReference type="UniPathway" id="UPA00244">
    <property type="reaction ID" value="UER00313"/>
</dbReference>
<keyword evidence="1 4" id="KW-0963">Cytoplasm</keyword>
<dbReference type="Proteomes" id="UP000184517">
    <property type="component" value="Unassembled WGS sequence"/>
</dbReference>
<dbReference type="NCBIfam" id="NF003626">
    <property type="entry name" value="PRK05265.1-4"/>
    <property type="match status" value="1"/>
</dbReference>
<name>A0A1M5DJH7_9GAMM</name>
<comment type="caution">
    <text evidence="4">Lacks conserved residue(s) required for the propagation of feature annotation.</text>
</comment>
<feature type="binding site" evidence="4">
    <location>
        <position position="104"/>
    </location>
    <ligand>
        <name>1-deoxy-D-xylulose 5-phosphate</name>
        <dbReference type="ChEBI" id="CHEBI:57792"/>
    </ligand>
</feature>
<keyword evidence="2 4" id="KW-0808">Transferase</keyword>
<dbReference type="InterPro" id="IPR013785">
    <property type="entry name" value="Aldolase_TIM"/>
</dbReference>
<dbReference type="CDD" id="cd00003">
    <property type="entry name" value="PNPsynthase"/>
    <property type="match status" value="1"/>
</dbReference>
<dbReference type="STRING" id="1122206.SAMN02745753_02415"/>
<dbReference type="RefSeq" id="WP_072839950.1">
    <property type="nucleotide sequence ID" value="NZ_FQVF01000010.1"/>
</dbReference>
<dbReference type="GO" id="GO:0005829">
    <property type="term" value="C:cytosol"/>
    <property type="evidence" value="ECO:0007669"/>
    <property type="project" value="TreeGrafter"/>
</dbReference>
<dbReference type="NCBIfam" id="TIGR00559">
    <property type="entry name" value="pdxJ"/>
    <property type="match status" value="1"/>
</dbReference>
<proteinExistence type="inferred from homology"/>
<reference evidence="7" key="1">
    <citation type="submission" date="2016-11" db="EMBL/GenBank/DDBJ databases">
        <authorList>
            <person name="Varghese N."/>
            <person name="Submissions S."/>
        </authorList>
    </citation>
    <scope>NUCLEOTIDE SEQUENCE [LARGE SCALE GENOMIC DNA]</scope>
    <source>
        <strain evidence="7">DSM 16579</strain>
    </source>
</reference>
<dbReference type="InterPro" id="IPR036130">
    <property type="entry name" value="Pyridoxine-5'_phos_synth"/>
</dbReference>
<feature type="active site" description="Proton acceptor" evidence="4">
    <location>
        <position position="43"/>
    </location>
</feature>
<organism evidence="6 7">
    <name type="scientific">Marinomonas polaris DSM 16579</name>
    <dbReference type="NCBI Taxonomy" id="1122206"/>
    <lineage>
        <taxon>Bacteria</taxon>
        <taxon>Pseudomonadati</taxon>
        <taxon>Pseudomonadota</taxon>
        <taxon>Gammaproteobacteria</taxon>
        <taxon>Oceanospirillales</taxon>
        <taxon>Oceanospirillaceae</taxon>
        <taxon>Marinomonas</taxon>
    </lineage>
</organism>
<evidence type="ECO:0000256" key="1">
    <source>
        <dbReference type="ARBA" id="ARBA00022490"/>
    </source>
</evidence>
<dbReference type="Pfam" id="PF03740">
    <property type="entry name" value="PdxJ"/>
    <property type="match status" value="1"/>
</dbReference>
<dbReference type="OrthoDB" id="9806590at2"/>
<comment type="catalytic activity">
    <reaction evidence="4">
        <text>3-amino-2-oxopropyl phosphate + 1-deoxy-D-xylulose 5-phosphate = pyridoxine 5'-phosphate + phosphate + 2 H2O + H(+)</text>
        <dbReference type="Rhea" id="RHEA:15265"/>
        <dbReference type="ChEBI" id="CHEBI:15377"/>
        <dbReference type="ChEBI" id="CHEBI:15378"/>
        <dbReference type="ChEBI" id="CHEBI:43474"/>
        <dbReference type="ChEBI" id="CHEBI:57279"/>
        <dbReference type="ChEBI" id="CHEBI:57792"/>
        <dbReference type="ChEBI" id="CHEBI:58589"/>
        <dbReference type="EC" id="2.6.99.2"/>
    </reaction>
</comment>
<protein>
    <recommendedName>
        <fullName evidence="4 5">Pyridoxine 5'-phosphate synthase</fullName>
        <shortName evidence="4">PNP synthase</shortName>
        <ecNumber evidence="4 5">2.6.99.2</ecNumber>
    </recommendedName>
</protein>
<dbReference type="HAMAP" id="MF_00279">
    <property type="entry name" value="PdxJ"/>
    <property type="match status" value="1"/>
</dbReference>
<feature type="active site" description="Proton donor" evidence="4">
    <location>
        <position position="195"/>
    </location>
</feature>
<feature type="binding site" evidence="4">
    <location>
        <position position="196"/>
    </location>
    <ligand>
        <name>3-amino-2-oxopropyl phosphate</name>
        <dbReference type="ChEBI" id="CHEBI:57279"/>
    </ligand>
</feature>
<comment type="similarity">
    <text evidence="4">Belongs to the PNP synthase family.</text>
</comment>
<evidence type="ECO:0000256" key="4">
    <source>
        <dbReference type="HAMAP-Rule" id="MF_00279"/>
    </source>
</evidence>
<dbReference type="Gene3D" id="3.20.20.70">
    <property type="entry name" value="Aldolase class I"/>
    <property type="match status" value="1"/>
</dbReference>
<gene>
    <name evidence="4" type="primary">pdxJ</name>
    <name evidence="6" type="ORF">SAMN02745753_02415</name>
</gene>
<dbReference type="PANTHER" id="PTHR30456:SF0">
    <property type="entry name" value="PYRIDOXINE 5'-PHOSPHATE SYNTHASE"/>
    <property type="match status" value="1"/>
</dbReference>
<dbReference type="InterPro" id="IPR004569">
    <property type="entry name" value="PyrdxlP_synth_PdxJ"/>
</dbReference>
<feature type="binding site" evidence="4">
    <location>
        <position position="50"/>
    </location>
    <ligand>
        <name>1-deoxy-D-xylulose 5-phosphate</name>
        <dbReference type="ChEBI" id="CHEBI:57792"/>
    </ligand>
</feature>